<evidence type="ECO:0000313" key="2">
    <source>
        <dbReference type="Proteomes" id="UP001454036"/>
    </source>
</evidence>
<sequence length="111" mass="12479">MNSCGVSQTSMSDNSIFLKFLEVDDGSFLTPWKKSPVSENGKTSSCRDVQDQQSNNYISIYQGSFFSTDIMSSMFYKPKVNNSDSMFHKVNNSASMFCMPNFKDSNCCVIL</sequence>
<evidence type="ECO:0000313" key="1">
    <source>
        <dbReference type="EMBL" id="GAA0141308.1"/>
    </source>
</evidence>
<dbReference type="AlphaFoldDB" id="A0AAV3NQQ8"/>
<protein>
    <submittedName>
        <fullName evidence="1">Uncharacterized protein</fullName>
    </submittedName>
</protein>
<reference evidence="1 2" key="1">
    <citation type="submission" date="2024-01" db="EMBL/GenBank/DDBJ databases">
        <title>The complete chloroplast genome sequence of Lithospermum erythrorhizon: insights into the phylogenetic relationship among Boraginaceae species and the maternal lineages of purple gromwells.</title>
        <authorList>
            <person name="Okada T."/>
            <person name="Watanabe K."/>
        </authorList>
    </citation>
    <scope>NUCLEOTIDE SEQUENCE [LARGE SCALE GENOMIC DNA]</scope>
</reference>
<name>A0AAV3NQQ8_LITER</name>
<organism evidence="1 2">
    <name type="scientific">Lithospermum erythrorhizon</name>
    <name type="common">Purple gromwell</name>
    <name type="synonym">Lithospermum officinale var. erythrorhizon</name>
    <dbReference type="NCBI Taxonomy" id="34254"/>
    <lineage>
        <taxon>Eukaryota</taxon>
        <taxon>Viridiplantae</taxon>
        <taxon>Streptophyta</taxon>
        <taxon>Embryophyta</taxon>
        <taxon>Tracheophyta</taxon>
        <taxon>Spermatophyta</taxon>
        <taxon>Magnoliopsida</taxon>
        <taxon>eudicotyledons</taxon>
        <taxon>Gunneridae</taxon>
        <taxon>Pentapetalae</taxon>
        <taxon>asterids</taxon>
        <taxon>lamiids</taxon>
        <taxon>Boraginales</taxon>
        <taxon>Boraginaceae</taxon>
        <taxon>Boraginoideae</taxon>
        <taxon>Lithospermeae</taxon>
        <taxon>Lithospermum</taxon>
    </lineage>
</organism>
<proteinExistence type="predicted"/>
<comment type="caution">
    <text evidence="1">The sequence shown here is derived from an EMBL/GenBank/DDBJ whole genome shotgun (WGS) entry which is preliminary data.</text>
</comment>
<accession>A0AAV3NQQ8</accession>
<dbReference type="EMBL" id="BAABME010000269">
    <property type="protein sequence ID" value="GAA0141308.1"/>
    <property type="molecule type" value="Genomic_DNA"/>
</dbReference>
<keyword evidence="2" id="KW-1185">Reference proteome</keyword>
<gene>
    <name evidence="1" type="ORF">LIER_02482</name>
</gene>
<dbReference type="Proteomes" id="UP001454036">
    <property type="component" value="Unassembled WGS sequence"/>
</dbReference>